<dbReference type="Proteomes" id="UP000839931">
    <property type="component" value="Unassembled WGS sequence"/>
</dbReference>
<evidence type="ECO:0000313" key="10">
    <source>
        <dbReference type="EMBL" id="HAF8010532.1"/>
    </source>
</evidence>
<evidence type="ECO:0000256" key="6">
    <source>
        <dbReference type="SAM" id="SignalP"/>
    </source>
</evidence>
<dbReference type="InterPro" id="IPR027385">
    <property type="entry name" value="Beta-barrel_OMP"/>
</dbReference>
<evidence type="ECO:0000256" key="5">
    <source>
        <dbReference type="ARBA" id="ARBA00023136"/>
    </source>
</evidence>
<accession>A0A265B929</accession>
<evidence type="ECO:0000259" key="7">
    <source>
        <dbReference type="Pfam" id="PF13505"/>
    </source>
</evidence>
<dbReference type="InterPro" id="IPR011250">
    <property type="entry name" value="OMP/PagP_B-barrel"/>
</dbReference>
<dbReference type="Proteomes" id="UP000322218">
    <property type="component" value="Chromosome"/>
</dbReference>
<keyword evidence="4 6" id="KW-0732">Signal</keyword>
<evidence type="ECO:0000313" key="9">
    <source>
        <dbReference type="EMBL" id="HAA0833001.1"/>
    </source>
</evidence>
<reference evidence="12 13" key="4">
    <citation type="submission" date="2019-08" db="EMBL/GenBank/DDBJ databases">
        <title>Inflammatory infection and transmission of beta-lactam resistance in a mouse model of ampicillin-induced microbiota.</title>
        <authorList>
            <person name="Laskey A."/>
            <person name="Ottenbrite M."/>
            <person name="Devenish J."/>
            <person name="Kang M."/>
            <person name="Savic M."/>
            <person name="Nadin Davis S."/>
            <person name="Chmara J."/>
            <person name="Lin M."/>
            <person name="Robertson J."/>
            <person name="Bessonov K."/>
            <person name="Nash J."/>
            <person name="Scott A."/>
            <person name="Topp E."/>
            <person name="Gurnik S."/>
            <person name="Liu K."/>
            <person name="Guan J."/>
        </authorList>
    </citation>
    <scope>NUCLEOTIDE SEQUENCE [LARGE SCALE GENOMIC DNA]</scope>
    <source>
        <strain evidence="12 13">SL-312</strain>
    </source>
</reference>
<dbReference type="Pfam" id="PF13505">
    <property type="entry name" value="OMP_b-brl"/>
    <property type="match status" value="1"/>
</dbReference>
<protein>
    <submittedName>
        <fullName evidence="8">Ail/OmpX</fullName>
    </submittedName>
    <submittedName>
        <fullName evidence="10">Outer membrane beta-barrel protein</fullName>
    </submittedName>
</protein>
<evidence type="ECO:0000256" key="3">
    <source>
        <dbReference type="ARBA" id="ARBA00022692"/>
    </source>
</evidence>
<dbReference type="InterPro" id="IPR000758">
    <property type="entry name" value="Enterovir_OMP"/>
</dbReference>
<feature type="chain" id="PRO_5040578617" evidence="6">
    <location>
        <begin position="23"/>
        <end position="174"/>
    </location>
</feature>
<evidence type="ECO:0000256" key="2">
    <source>
        <dbReference type="ARBA" id="ARBA00022452"/>
    </source>
</evidence>
<dbReference type="EMBL" id="DAAAKA010000004">
    <property type="protein sequence ID" value="HAA0833001.1"/>
    <property type="molecule type" value="Genomic_DNA"/>
</dbReference>
<dbReference type="PANTHER" id="PTHR35892:SF2">
    <property type="entry name" value="OUTER MEMBRANE PROTEIN PAGN"/>
    <property type="match status" value="1"/>
</dbReference>
<dbReference type="Gene3D" id="2.40.160.20">
    <property type="match status" value="1"/>
</dbReference>
<dbReference type="Proteomes" id="UP000839523">
    <property type="component" value="Unassembled WGS sequence"/>
</dbReference>
<evidence type="ECO:0000313" key="8">
    <source>
        <dbReference type="EMBL" id="EBX9256220.1"/>
    </source>
</evidence>
<dbReference type="GO" id="GO:0009279">
    <property type="term" value="C:cell outer membrane"/>
    <property type="evidence" value="ECO:0007669"/>
    <property type="project" value="UniProtKB-SubCell"/>
</dbReference>
<gene>
    <name evidence="11" type="ORF">D6R61_12745</name>
    <name evidence="8" type="ORF">DT169_06485</name>
    <name evidence="12" type="ORF">FYA03_14025</name>
    <name evidence="10" type="ORF">G9384_002355</name>
    <name evidence="9" type="ORF">GDN63_07245</name>
</gene>
<feature type="domain" description="Outer membrane protein beta-barrel" evidence="7">
    <location>
        <begin position="12"/>
        <end position="174"/>
    </location>
</feature>
<reference evidence="10" key="1">
    <citation type="journal article" date="2018" name="Genome Biol.">
        <title>SKESA: strategic k-mer extension for scrupulous assemblies.</title>
        <authorList>
            <person name="Souvorov A."/>
            <person name="Agarwala R."/>
            <person name="Lipman D.J."/>
        </authorList>
    </citation>
    <scope>NUCLEOTIDE SEQUENCE</scope>
    <source>
        <strain evidence="9">NVSL 4960</strain>
        <strain evidence="10">SH09-29</strain>
    </source>
</reference>
<dbReference type="AlphaFoldDB" id="A0A265B929"/>
<keyword evidence="5" id="KW-0472">Membrane</keyword>
<evidence type="ECO:0000256" key="1">
    <source>
        <dbReference type="ARBA" id="ARBA00004571"/>
    </source>
</evidence>
<name>A0A265B929_SALET</name>
<dbReference type="RefSeq" id="WP_000410972.1">
    <property type="nucleotide sequence ID" value="NZ_CALOZI010000003.1"/>
</dbReference>
<dbReference type="EMBL" id="RUBA01000013">
    <property type="protein sequence ID" value="MKI14566.1"/>
    <property type="molecule type" value="Genomic_DNA"/>
</dbReference>
<dbReference type="InterPro" id="IPR051723">
    <property type="entry name" value="Bact_OM_Invasion-Related"/>
</dbReference>
<evidence type="ECO:0000313" key="12">
    <source>
        <dbReference type="EMBL" id="QEI80022.1"/>
    </source>
</evidence>
<proteinExistence type="predicted"/>
<keyword evidence="2" id="KW-1134">Transmembrane beta strand</keyword>
<reference evidence="8" key="2">
    <citation type="submission" date="2018-07" db="EMBL/GenBank/DDBJ databases">
        <authorList>
            <person name="Ashton P.M."/>
            <person name="Dallman T."/>
            <person name="Nair S."/>
            <person name="De Pinna E."/>
            <person name="Peters T."/>
            <person name="Grant K."/>
        </authorList>
    </citation>
    <scope>NUCLEOTIDE SEQUENCE [LARGE SCALE GENOMIC DNA]</scope>
    <source>
        <strain evidence="8">370942</strain>
        <strain evidence="11">528468</strain>
    </source>
</reference>
<dbReference type="GO" id="GO:0044384">
    <property type="term" value="C:host outer membrane"/>
    <property type="evidence" value="ECO:0007669"/>
    <property type="project" value="InterPro"/>
</dbReference>
<reference evidence="10" key="3">
    <citation type="submission" date="2018-07" db="EMBL/GenBank/DDBJ databases">
        <authorList>
            <consortium name="NCBI Pathogen Detection Project"/>
        </authorList>
    </citation>
    <scope>NUCLEOTIDE SEQUENCE</scope>
    <source>
        <strain evidence="9">NVSL 4960</strain>
        <strain evidence="10">SH09-29</strain>
    </source>
</reference>
<organism evidence="10">
    <name type="scientific">Salmonella enterica subsp. enterica serovar Heidelberg</name>
    <dbReference type="NCBI Taxonomy" id="611"/>
    <lineage>
        <taxon>Bacteria</taxon>
        <taxon>Pseudomonadati</taxon>
        <taxon>Pseudomonadota</taxon>
        <taxon>Gammaproteobacteria</taxon>
        <taxon>Enterobacterales</taxon>
        <taxon>Enterobacteriaceae</taxon>
        <taxon>Salmonella</taxon>
    </lineage>
</organism>
<dbReference type="SUPFAM" id="SSF56925">
    <property type="entry name" value="OMPA-like"/>
    <property type="match status" value="1"/>
</dbReference>
<dbReference type="OMA" id="SGDWRTN"/>
<dbReference type="PANTHER" id="PTHR35892">
    <property type="entry name" value="OUTER MEMBRANE PROTEIN PAGN-RELATED"/>
    <property type="match status" value="1"/>
</dbReference>
<dbReference type="EMBL" id="AAHMQS010000004">
    <property type="protein sequence ID" value="EBX9256220.1"/>
    <property type="molecule type" value="Genomic_DNA"/>
</dbReference>
<dbReference type="EMBL" id="CP043214">
    <property type="protein sequence ID" value="QEI80022.1"/>
    <property type="molecule type" value="Genomic_DNA"/>
</dbReference>
<sequence length="174" mass="18336">MEKIAVAVLVGLALGSIGVANAAGYKNTVSIGYAYTDLSGWLSGNANGANIKYNWEDLDSGFGAMGSVTYTSADVNNYGYKVGDADYTSLLVGPSYRFNDYLNAYVMIGAANGHIKDNWGNSDNKTAFAYGAGIQLNPVENIAVNASYEHTSFSTDADSDVKAGTWVLGVGYSF</sequence>
<evidence type="ECO:0000256" key="4">
    <source>
        <dbReference type="ARBA" id="ARBA00022729"/>
    </source>
</evidence>
<dbReference type="EMBL" id="DAAWII010000005">
    <property type="protein sequence ID" value="HAF8010532.1"/>
    <property type="molecule type" value="Genomic_DNA"/>
</dbReference>
<keyword evidence="3" id="KW-0812">Transmembrane</keyword>
<evidence type="ECO:0000313" key="11">
    <source>
        <dbReference type="EMBL" id="MKI14566.1"/>
    </source>
</evidence>
<feature type="signal peptide" evidence="6">
    <location>
        <begin position="1"/>
        <end position="22"/>
    </location>
</feature>
<dbReference type="PRINTS" id="PR00316">
    <property type="entry name" value="ENTEROVIROMP"/>
</dbReference>
<evidence type="ECO:0000313" key="13">
    <source>
        <dbReference type="Proteomes" id="UP000322218"/>
    </source>
</evidence>
<comment type="subcellular location">
    <subcellularLocation>
        <location evidence="1">Cell outer membrane</location>
        <topology evidence="1">Multi-pass membrane protein</topology>
    </subcellularLocation>
</comment>